<gene>
    <name evidence="1" type="ORF">BDQ94DRAFT_136716</name>
</gene>
<dbReference type="AlphaFoldDB" id="A0A3F3QEC0"/>
<proteinExistence type="predicted"/>
<organism evidence="1 2">
    <name type="scientific">Aspergillus welwitschiae</name>
    <dbReference type="NCBI Taxonomy" id="1341132"/>
    <lineage>
        <taxon>Eukaryota</taxon>
        <taxon>Fungi</taxon>
        <taxon>Dikarya</taxon>
        <taxon>Ascomycota</taxon>
        <taxon>Pezizomycotina</taxon>
        <taxon>Eurotiomycetes</taxon>
        <taxon>Eurotiomycetidae</taxon>
        <taxon>Eurotiales</taxon>
        <taxon>Aspergillaceae</taxon>
        <taxon>Aspergillus</taxon>
        <taxon>Aspergillus subgen. Circumdati</taxon>
    </lineage>
</organism>
<sequence length="54" mass="6384">MTFRTQSSLNRTNTTPPAVIHTVHFEENTRDTKEIEKARTVNSGEQFEHQLLRW</sequence>
<dbReference type="GeneID" id="38133284"/>
<accession>A0A3F3QEC0</accession>
<reference evidence="1 2" key="1">
    <citation type="submission" date="2018-07" db="EMBL/GenBank/DDBJ databases">
        <title>The genomes of Aspergillus section Nigri reveals drivers in fungal speciation.</title>
        <authorList>
            <consortium name="DOE Joint Genome Institute"/>
            <person name="Vesth T.C."/>
            <person name="Nybo J."/>
            <person name="Theobald S."/>
            <person name="Brandl J."/>
            <person name="Frisvad J.C."/>
            <person name="Nielsen K.F."/>
            <person name="Lyhne E.K."/>
            <person name="Kogle M.E."/>
            <person name="Kuo A."/>
            <person name="Riley R."/>
            <person name="Clum A."/>
            <person name="Nolan M."/>
            <person name="Lipzen A."/>
            <person name="Salamov A."/>
            <person name="Henrissat B."/>
            <person name="Wiebenga A."/>
            <person name="De vries R.P."/>
            <person name="Grigoriev I.V."/>
            <person name="Mortensen U.H."/>
            <person name="Andersen M.R."/>
            <person name="Baker S.E."/>
        </authorList>
    </citation>
    <scope>NUCLEOTIDE SEQUENCE [LARGE SCALE GENOMIC DNA]</scope>
    <source>
        <strain evidence="1 2">CBS 139.54b</strain>
    </source>
</reference>
<dbReference type="RefSeq" id="XP_026630623.1">
    <property type="nucleotide sequence ID" value="XM_026764928.1"/>
</dbReference>
<evidence type="ECO:0000313" key="2">
    <source>
        <dbReference type="Proteomes" id="UP000253729"/>
    </source>
</evidence>
<dbReference type="EMBL" id="KZ852035">
    <property type="protein sequence ID" value="RDH37601.1"/>
    <property type="molecule type" value="Genomic_DNA"/>
</dbReference>
<dbReference type="Proteomes" id="UP000253729">
    <property type="component" value="Unassembled WGS sequence"/>
</dbReference>
<protein>
    <submittedName>
        <fullName evidence="1">Uncharacterized protein</fullName>
    </submittedName>
</protein>
<evidence type="ECO:0000313" key="1">
    <source>
        <dbReference type="EMBL" id="RDH37601.1"/>
    </source>
</evidence>
<keyword evidence="2" id="KW-1185">Reference proteome</keyword>
<name>A0A3F3QEC0_9EURO</name>